<comment type="caution">
    <text evidence="1">The sequence shown here is derived from an EMBL/GenBank/DDBJ whole genome shotgun (WGS) entry which is preliminary data.</text>
</comment>
<accession>A0ABS1U4E0</accession>
<evidence type="ECO:0000313" key="1">
    <source>
        <dbReference type="EMBL" id="MBL6079030.1"/>
    </source>
</evidence>
<dbReference type="EMBL" id="JAETWB010000005">
    <property type="protein sequence ID" value="MBL6079030.1"/>
    <property type="molecule type" value="Genomic_DNA"/>
</dbReference>
<protein>
    <submittedName>
        <fullName evidence="1">Uncharacterized protein</fullName>
    </submittedName>
</protein>
<dbReference type="Proteomes" id="UP000660885">
    <property type="component" value="Unassembled WGS sequence"/>
</dbReference>
<name>A0ABS1U4E0_9PROT</name>
<reference evidence="1 2" key="1">
    <citation type="submission" date="2021-01" db="EMBL/GenBank/DDBJ databases">
        <title>Belnapia mucosa sp. nov. and Belnapia arida sp. nov., isolated from the Tabernas Desert (Almeria, Spain).</title>
        <authorList>
            <person name="Molina-Menor E."/>
            <person name="Vidal-Verdu A."/>
            <person name="Calonge A."/>
            <person name="Satari L."/>
            <person name="Pereto J."/>
            <person name="Porcar M."/>
        </authorList>
    </citation>
    <scope>NUCLEOTIDE SEQUENCE [LARGE SCALE GENOMIC DNA]</scope>
    <source>
        <strain evidence="1 2">T18</strain>
    </source>
</reference>
<gene>
    <name evidence="1" type="ORF">JMJ56_13510</name>
</gene>
<evidence type="ECO:0000313" key="2">
    <source>
        <dbReference type="Proteomes" id="UP000660885"/>
    </source>
</evidence>
<sequence length="99" mass="11375">MRTQWDGIPSQPERSSWHWVEDASGLRPLLWRGDDWPEAMDRREWEDGVVVCAPEDMREATYFGPVAMPPAVARRFASTRLALAAVQPPHFWEAWPGLS</sequence>
<keyword evidence="2" id="KW-1185">Reference proteome</keyword>
<proteinExistence type="predicted"/>
<organism evidence="1 2">
    <name type="scientific">Belnapia arida</name>
    <dbReference type="NCBI Taxonomy" id="2804533"/>
    <lineage>
        <taxon>Bacteria</taxon>
        <taxon>Pseudomonadati</taxon>
        <taxon>Pseudomonadota</taxon>
        <taxon>Alphaproteobacteria</taxon>
        <taxon>Acetobacterales</taxon>
        <taxon>Roseomonadaceae</taxon>
        <taxon>Belnapia</taxon>
    </lineage>
</organism>
<dbReference type="RefSeq" id="WP_202832296.1">
    <property type="nucleotide sequence ID" value="NZ_JAETWB010000005.1"/>
</dbReference>